<protein>
    <recommendedName>
        <fullName evidence="2">Trigger factor ribosome-binding bacterial domain-containing protein</fullName>
    </recommendedName>
</protein>
<dbReference type="InterPro" id="IPR005215">
    <property type="entry name" value="Trig_fac"/>
</dbReference>
<reference evidence="3 5" key="1">
    <citation type="journal article" date="2012" name="Nature">
        <title>Algal genomes reveal evolutionary mosaicism and the fate of nucleomorphs.</title>
        <authorList>
            <consortium name="DOE Joint Genome Institute"/>
            <person name="Curtis B.A."/>
            <person name="Tanifuji G."/>
            <person name="Burki F."/>
            <person name="Gruber A."/>
            <person name="Irimia M."/>
            <person name="Maruyama S."/>
            <person name="Arias M.C."/>
            <person name="Ball S.G."/>
            <person name="Gile G.H."/>
            <person name="Hirakawa Y."/>
            <person name="Hopkins J.F."/>
            <person name="Kuo A."/>
            <person name="Rensing S.A."/>
            <person name="Schmutz J."/>
            <person name="Symeonidi A."/>
            <person name="Elias M."/>
            <person name="Eveleigh R.J."/>
            <person name="Herman E.K."/>
            <person name="Klute M.J."/>
            <person name="Nakayama T."/>
            <person name="Obornik M."/>
            <person name="Reyes-Prieto A."/>
            <person name="Armbrust E.V."/>
            <person name="Aves S.J."/>
            <person name="Beiko R.G."/>
            <person name="Coutinho P."/>
            <person name="Dacks J.B."/>
            <person name="Durnford D.G."/>
            <person name="Fast N.M."/>
            <person name="Green B.R."/>
            <person name="Grisdale C.J."/>
            <person name="Hempel F."/>
            <person name="Henrissat B."/>
            <person name="Hoppner M.P."/>
            <person name="Ishida K."/>
            <person name="Kim E."/>
            <person name="Koreny L."/>
            <person name="Kroth P.G."/>
            <person name="Liu Y."/>
            <person name="Malik S.B."/>
            <person name="Maier U.G."/>
            <person name="McRose D."/>
            <person name="Mock T."/>
            <person name="Neilson J.A."/>
            <person name="Onodera N.T."/>
            <person name="Poole A.M."/>
            <person name="Pritham E.J."/>
            <person name="Richards T.A."/>
            <person name="Rocap G."/>
            <person name="Roy S.W."/>
            <person name="Sarai C."/>
            <person name="Schaack S."/>
            <person name="Shirato S."/>
            <person name="Slamovits C.H."/>
            <person name="Spencer D.F."/>
            <person name="Suzuki S."/>
            <person name="Worden A.Z."/>
            <person name="Zauner S."/>
            <person name="Barry K."/>
            <person name="Bell C."/>
            <person name="Bharti A.K."/>
            <person name="Crow J.A."/>
            <person name="Grimwood J."/>
            <person name="Kramer R."/>
            <person name="Lindquist E."/>
            <person name="Lucas S."/>
            <person name="Salamov A."/>
            <person name="McFadden G.I."/>
            <person name="Lane C.E."/>
            <person name="Keeling P.J."/>
            <person name="Gray M.W."/>
            <person name="Grigoriev I.V."/>
            <person name="Archibald J.M."/>
        </authorList>
    </citation>
    <scope>NUCLEOTIDE SEQUENCE</scope>
    <source>
        <strain evidence="3 5">CCMP2712</strain>
    </source>
</reference>
<feature type="domain" description="Trigger factor ribosome-binding bacterial" evidence="2">
    <location>
        <begin position="76"/>
        <end position="186"/>
    </location>
</feature>
<evidence type="ECO:0000313" key="5">
    <source>
        <dbReference type="Proteomes" id="UP000011087"/>
    </source>
</evidence>
<dbReference type="OrthoDB" id="4698at2759"/>
<keyword evidence="1" id="KW-0732">Signal</keyword>
<reference evidence="4" key="3">
    <citation type="submission" date="2016-03" db="UniProtKB">
        <authorList>
            <consortium name="EnsemblProtists"/>
        </authorList>
    </citation>
    <scope>IDENTIFICATION</scope>
</reference>
<dbReference type="EMBL" id="JH992988">
    <property type="protein sequence ID" value="EKX47863.1"/>
    <property type="molecule type" value="Genomic_DNA"/>
</dbReference>
<dbReference type="RefSeq" id="XP_005834843.1">
    <property type="nucleotide sequence ID" value="XM_005834786.1"/>
</dbReference>
<dbReference type="InterPro" id="IPR008881">
    <property type="entry name" value="Trigger_fac_ribosome-bd_bac"/>
</dbReference>
<dbReference type="OMA" id="LMYLEGE"/>
<dbReference type="PANTHER" id="PTHR30560:SF3">
    <property type="entry name" value="TRIGGER FACTOR-LIKE PROTEIN TIG, CHLOROPLASTIC"/>
    <property type="match status" value="1"/>
</dbReference>
<dbReference type="SUPFAM" id="SSF102735">
    <property type="entry name" value="Trigger factor ribosome-binding domain"/>
    <property type="match status" value="1"/>
</dbReference>
<dbReference type="AlphaFoldDB" id="L1JH75"/>
<dbReference type="Proteomes" id="UP000011087">
    <property type="component" value="Unassembled WGS sequence"/>
</dbReference>
<dbReference type="GO" id="GO:0043335">
    <property type="term" value="P:protein unfolding"/>
    <property type="evidence" value="ECO:0007669"/>
    <property type="project" value="TreeGrafter"/>
</dbReference>
<dbReference type="PANTHER" id="PTHR30560">
    <property type="entry name" value="TRIGGER FACTOR CHAPERONE AND PEPTIDYL-PROLYL CIS/TRANS ISOMERASE"/>
    <property type="match status" value="1"/>
</dbReference>
<dbReference type="GeneID" id="17304430"/>
<dbReference type="InterPro" id="IPR036611">
    <property type="entry name" value="Trigger_fac_ribosome-bd_sf"/>
</dbReference>
<dbReference type="Gene3D" id="3.30.70.1050">
    <property type="entry name" value="Trigger factor ribosome-binding domain"/>
    <property type="match status" value="1"/>
</dbReference>
<dbReference type="GO" id="GO:0003755">
    <property type="term" value="F:peptidyl-prolyl cis-trans isomerase activity"/>
    <property type="evidence" value="ECO:0007669"/>
    <property type="project" value="TreeGrafter"/>
</dbReference>
<name>L1JH75_GUITC</name>
<sequence>MLAKVALMLAGMAAAGEAFMLPSSCSSSLALRSASTPRLNTCLSSSARNNVRQGTTALSMASDWYTVEKLEEGEGNAAKYKFTVTVDGQMSKDSYTAIMKDFKKNAQFPGFRKGSIPPFMIPKVKQFVILECLEKSLGEAVREQALELADENNKPNLDDAQVAELTKTFNENNGFKYTIEALLKPSTAEEAKSA</sequence>
<evidence type="ECO:0000259" key="2">
    <source>
        <dbReference type="Pfam" id="PF05697"/>
    </source>
</evidence>
<dbReference type="GO" id="GO:0044183">
    <property type="term" value="F:protein folding chaperone"/>
    <property type="evidence" value="ECO:0007669"/>
    <property type="project" value="TreeGrafter"/>
</dbReference>
<dbReference type="HOGENOM" id="CLU_1404901_0_0_1"/>
<dbReference type="Pfam" id="PF05697">
    <property type="entry name" value="Trigger_N"/>
    <property type="match status" value="1"/>
</dbReference>
<gene>
    <name evidence="3" type="ORF">GUITHDRAFT_106412</name>
</gene>
<dbReference type="GO" id="GO:0051083">
    <property type="term" value="P:'de novo' cotranslational protein folding"/>
    <property type="evidence" value="ECO:0007669"/>
    <property type="project" value="TreeGrafter"/>
</dbReference>
<dbReference type="KEGG" id="gtt:GUITHDRAFT_106412"/>
<proteinExistence type="predicted"/>
<dbReference type="EnsemblProtists" id="EKX47863">
    <property type="protein sequence ID" value="EKX47863"/>
    <property type="gene ID" value="GUITHDRAFT_106412"/>
</dbReference>
<dbReference type="eggNOG" id="ENOG502SG42">
    <property type="taxonomic scope" value="Eukaryota"/>
</dbReference>
<evidence type="ECO:0000256" key="1">
    <source>
        <dbReference type="SAM" id="SignalP"/>
    </source>
</evidence>
<accession>L1JH75</accession>
<evidence type="ECO:0000313" key="3">
    <source>
        <dbReference type="EMBL" id="EKX47863.1"/>
    </source>
</evidence>
<dbReference type="GO" id="GO:0015031">
    <property type="term" value="P:protein transport"/>
    <property type="evidence" value="ECO:0007669"/>
    <property type="project" value="InterPro"/>
</dbReference>
<keyword evidence="5" id="KW-1185">Reference proteome</keyword>
<evidence type="ECO:0000313" key="4">
    <source>
        <dbReference type="EnsemblProtists" id="EKX47863"/>
    </source>
</evidence>
<feature type="signal peptide" evidence="1">
    <location>
        <begin position="1"/>
        <end position="18"/>
    </location>
</feature>
<organism evidence="3">
    <name type="scientific">Guillardia theta (strain CCMP2712)</name>
    <name type="common">Cryptophyte</name>
    <dbReference type="NCBI Taxonomy" id="905079"/>
    <lineage>
        <taxon>Eukaryota</taxon>
        <taxon>Cryptophyceae</taxon>
        <taxon>Pyrenomonadales</taxon>
        <taxon>Geminigeraceae</taxon>
        <taxon>Guillardia</taxon>
    </lineage>
</organism>
<feature type="chain" id="PRO_5008771333" description="Trigger factor ribosome-binding bacterial domain-containing protein" evidence="1">
    <location>
        <begin position="19"/>
        <end position="194"/>
    </location>
</feature>
<dbReference type="PaxDb" id="55529-EKX47863"/>
<dbReference type="GO" id="GO:0043022">
    <property type="term" value="F:ribosome binding"/>
    <property type="evidence" value="ECO:0007669"/>
    <property type="project" value="TreeGrafter"/>
</dbReference>
<reference evidence="5" key="2">
    <citation type="submission" date="2012-11" db="EMBL/GenBank/DDBJ databases">
        <authorList>
            <person name="Kuo A."/>
            <person name="Curtis B.A."/>
            <person name="Tanifuji G."/>
            <person name="Burki F."/>
            <person name="Gruber A."/>
            <person name="Irimia M."/>
            <person name="Maruyama S."/>
            <person name="Arias M.C."/>
            <person name="Ball S.G."/>
            <person name="Gile G.H."/>
            <person name="Hirakawa Y."/>
            <person name="Hopkins J.F."/>
            <person name="Rensing S.A."/>
            <person name="Schmutz J."/>
            <person name="Symeonidi A."/>
            <person name="Elias M."/>
            <person name="Eveleigh R.J."/>
            <person name="Herman E.K."/>
            <person name="Klute M.J."/>
            <person name="Nakayama T."/>
            <person name="Obornik M."/>
            <person name="Reyes-Prieto A."/>
            <person name="Armbrust E.V."/>
            <person name="Aves S.J."/>
            <person name="Beiko R.G."/>
            <person name="Coutinho P."/>
            <person name="Dacks J.B."/>
            <person name="Durnford D.G."/>
            <person name="Fast N.M."/>
            <person name="Green B.R."/>
            <person name="Grisdale C."/>
            <person name="Hempe F."/>
            <person name="Henrissat B."/>
            <person name="Hoppner M.P."/>
            <person name="Ishida K.-I."/>
            <person name="Kim E."/>
            <person name="Koreny L."/>
            <person name="Kroth P.G."/>
            <person name="Liu Y."/>
            <person name="Malik S.-B."/>
            <person name="Maier U.G."/>
            <person name="McRose D."/>
            <person name="Mock T."/>
            <person name="Neilson J.A."/>
            <person name="Onodera N.T."/>
            <person name="Poole A.M."/>
            <person name="Pritham E.J."/>
            <person name="Richards T.A."/>
            <person name="Rocap G."/>
            <person name="Roy S.W."/>
            <person name="Sarai C."/>
            <person name="Schaack S."/>
            <person name="Shirato S."/>
            <person name="Slamovits C.H."/>
            <person name="Spencer D.F."/>
            <person name="Suzuki S."/>
            <person name="Worden A.Z."/>
            <person name="Zauner S."/>
            <person name="Barry K."/>
            <person name="Bell C."/>
            <person name="Bharti A.K."/>
            <person name="Crow J.A."/>
            <person name="Grimwood J."/>
            <person name="Kramer R."/>
            <person name="Lindquist E."/>
            <person name="Lucas S."/>
            <person name="Salamov A."/>
            <person name="McFadden G.I."/>
            <person name="Lane C.E."/>
            <person name="Keeling P.J."/>
            <person name="Gray M.W."/>
            <person name="Grigoriev I.V."/>
            <person name="Archibald J.M."/>
        </authorList>
    </citation>
    <scope>NUCLEOTIDE SEQUENCE</scope>
    <source>
        <strain evidence="5">CCMP2712</strain>
    </source>
</reference>